<dbReference type="GeneID" id="91464219"/>
<dbReference type="RefSeq" id="WP_157854366.1">
    <property type="nucleotide sequence ID" value="NZ_CP051006.1"/>
</dbReference>
<proteinExistence type="predicted"/>
<protein>
    <submittedName>
        <fullName evidence="1">Uncharacterized protein</fullName>
    </submittedName>
</protein>
<reference evidence="1 2" key="1">
    <citation type="submission" date="2020-04" db="EMBL/GenBank/DDBJ databases">
        <title>Characterization and engineering of Streptomyces griseofuscus DSM40191 as a potential heterologous host for expression of BGCs.</title>
        <authorList>
            <person name="Gren T."/>
            <person name="Whitford C.M."/>
            <person name="Mohite O.S."/>
            <person name="Joergensen T.S."/>
            <person name="Nielsen J.B."/>
            <person name="Lee S.Y."/>
            <person name="Weber T."/>
        </authorList>
    </citation>
    <scope>NUCLEOTIDE SEQUENCE [LARGE SCALE GENOMIC DNA]</scope>
    <source>
        <strain evidence="1 2">DSM 40191</strain>
    </source>
</reference>
<sequence length="1338" mass="138731">MSGCCGQGPVIVSSAAVPTARVDVEPLLLCDVLPDGTVAGVAQVESIYDANTGARLSTRIVNPTTGATYTPTGTLTVCQPPADCARQVTQVTRCDDTTGDGVGDTEYVEVWSLDPCDGGAPQLVGTYLAGDFTSSYTPTSAAPCPVDAPDTPVVLGTVCYTASGGGTSTAAVLKCQACADPAVTYVDLATGAVLTAPTIVPCPVAADRSAQLLCDVQANGTSTPFLRTFATDDTGTTHTDTQLDGTTAYTPTGTVGACLPVSDCASPTTPTATIGLCLPDGTPIAVTVVRDCNGTVTSEGWINLQTGAYSAGAPPVGTVACGNSQSVQVSGTFCDVLADGTVAGLVLIEYSYAADGTIASVRLVDATTGATYTPTGTVTTCPVGVEQPEQDVVQLCDTAADGTVTQMVRDYRRDETGAIVGHSDYLLDGSPYTPTGTVGDCQPVPQPERDLTVLCDVQADGSVTTFLRDYQRDVAGTVTGHADYVLNGSAPYTPTGTVGVCQPKPCKDCETLVLCDLPTGAPVTISGTAASGTLSNGVGWTSTGATNNTAMAANLSNTDGSWWGLHSFPHSVTAPTKWTFSRPSTVEFSVYVRYFAPDPTISHAQLPPGLDVVSLPDGYTYDETTGVLTRTSDAAPIDPCSYVTDPRIASSARFRTAGPVTTFTTAPAANSRIASCGTFFTYWAGAVSVVPGGPFLRQICRSCDGTATVTDTLLDGITPYTVAGTAGVCDSSEPRQCDTTVMGECVYSLPDTMTGFDTANTGFPDCWLGTATNPTYTFGDRVTSWEGTYQSSTGTPSDMGFTSPDLGGAISFAAFTPAMPASPTPTPPPYVGTATFNGVTVTLRVLAGDGVINQGTQVAVSPGDRFRIEFSTPVRLAVTTTNFADPPTPHMERLCGVVAETVPWTALKLADCEGAITTVDADTRAPLPANATVTCDDDCCQPVQVCIQQDTTQSVEFISNEGHLNDNSVDPVWKWTPNLSVANPPWYDMYEFQYSTAWSVVDSDTARPAWWVSPHPSGASAQSSPARPNEGPSLLNAHWFPRAFFDLPDNADPATIKIQATVLNADQIGRAFRLNGGAWQSLPATATHNGTTYTFGPATIPGAQAGRNFLYLDVEETVGGGSGLMVHLKVTYEVIPETRSWTRMICCDGTIYYLDEDGARQDAIPEGWHLAPCGGEAGSSKSCAKQVVERCGCDDTTGDGVGDVQYTELWAVDPCNGAAPTLLGTFLDGDLTQPYTPAAPVDCTAAELLPRPLSTGVRAVTGTAAQNIASSFPGVQSVSLTVLAGAVNVTMSDGAAVPVPAGVTMTWSVAQDSDTALAAASFAGATAAASYLLNWTYR</sequence>
<dbReference type="Proteomes" id="UP000516422">
    <property type="component" value="Chromosome"/>
</dbReference>
<evidence type="ECO:0000313" key="1">
    <source>
        <dbReference type="EMBL" id="QNT94941.1"/>
    </source>
</evidence>
<organism evidence="1 2">
    <name type="scientific">Streptomyces griseofuscus</name>
    <dbReference type="NCBI Taxonomy" id="146922"/>
    <lineage>
        <taxon>Bacteria</taxon>
        <taxon>Bacillati</taxon>
        <taxon>Actinomycetota</taxon>
        <taxon>Actinomycetes</taxon>
        <taxon>Kitasatosporales</taxon>
        <taxon>Streptomycetaceae</taxon>
        <taxon>Streptomyces</taxon>
    </lineage>
</organism>
<gene>
    <name evidence="1" type="ORF">HEP81_04669</name>
</gene>
<evidence type="ECO:0000313" key="2">
    <source>
        <dbReference type="Proteomes" id="UP000516422"/>
    </source>
</evidence>
<dbReference type="KEGG" id="sgf:HEP81_04669"/>
<accession>A0A7H1Q3R1</accession>
<dbReference type="EMBL" id="CP051006">
    <property type="protein sequence ID" value="QNT94941.1"/>
    <property type="molecule type" value="Genomic_DNA"/>
</dbReference>
<name>A0A7H1Q3R1_9ACTN</name>